<comment type="caution">
    <text evidence="2">The sequence shown here is derived from an EMBL/GenBank/DDBJ whole genome shotgun (WGS) entry which is preliminary data.</text>
</comment>
<evidence type="ECO:0000313" key="2">
    <source>
        <dbReference type="EMBL" id="GBN94615.1"/>
    </source>
</evidence>
<name>A0A4Y2T646_ARAVE</name>
<evidence type="ECO:0000313" key="3">
    <source>
        <dbReference type="Proteomes" id="UP000499080"/>
    </source>
</evidence>
<dbReference type="OrthoDB" id="6628767at2759"/>
<organism evidence="2 3">
    <name type="scientific">Araneus ventricosus</name>
    <name type="common">Orbweaver spider</name>
    <name type="synonym">Epeira ventricosa</name>
    <dbReference type="NCBI Taxonomy" id="182803"/>
    <lineage>
        <taxon>Eukaryota</taxon>
        <taxon>Metazoa</taxon>
        <taxon>Ecdysozoa</taxon>
        <taxon>Arthropoda</taxon>
        <taxon>Chelicerata</taxon>
        <taxon>Arachnida</taxon>
        <taxon>Araneae</taxon>
        <taxon>Araneomorphae</taxon>
        <taxon>Entelegynae</taxon>
        <taxon>Araneoidea</taxon>
        <taxon>Araneidae</taxon>
        <taxon>Araneus</taxon>
    </lineage>
</organism>
<reference evidence="2 3" key="1">
    <citation type="journal article" date="2019" name="Sci. Rep.">
        <title>Orb-weaving spider Araneus ventricosus genome elucidates the spidroin gene catalogue.</title>
        <authorList>
            <person name="Kono N."/>
            <person name="Nakamura H."/>
            <person name="Ohtoshi R."/>
            <person name="Moran D.A.P."/>
            <person name="Shinohara A."/>
            <person name="Yoshida Y."/>
            <person name="Fujiwara M."/>
            <person name="Mori M."/>
            <person name="Tomita M."/>
            <person name="Arakawa K."/>
        </authorList>
    </citation>
    <scope>NUCLEOTIDE SEQUENCE [LARGE SCALE GENOMIC DNA]</scope>
</reference>
<keyword evidence="3" id="KW-1185">Reference proteome</keyword>
<proteinExistence type="predicted"/>
<dbReference type="PANTHER" id="PTHR19446">
    <property type="entry name" value="REVERSE TRANSCRIPTASES"/>
    <property type="match status" value="1"/>
</dbReference>
<evidence type="ECO:0000256" key="1">
    <source>
        <dbReference type="SAM" id="MobiDB-lite"/>
    </source>
</evidence>
<dbReference type="AlphaFoldDB" id="A0A4Y2T646"/>
<evidence type="ECO:0008006" key="4">
    <source>
        <dbReference type="Google" id="ProtNLM"/>
    </source>
</evidence>
<protein>
    <recommendedName>
        <fullName evidence="4">Reverse transcriptase domain-containing protein</fullName>
    </recommendedName>
</protein>
<sequence length="344" mass="38937">MGPKKFERKKKGDLPAPDIPDESITDPVFALAPPPPEVDIPPNEEIQGDVPVPGPLSIYIEHIEDIINQDPTEEFFEYFCQAIEMAVAEVQNISFKPHPSQPADQNAKRSKKDIDVTDPQACQTLFNKNPKRAVREICEGPPIRCKIPVNVIEDHFKSAWDSQHPVLAPLPPTSEERTPILVRNFSINEVSKKLASAQNSAPGPDRLTYFHWRSVPQSQKFLTLAFNASLHFRRIPPSWKRTVTILIPKKSSDLDNPANWRPIALSNTIYKIFTKVLAGRLSDWCSKFSALSHCQKGFTPFDGVLEHNFVLQTRLEHVRAQKKILCGLVRCDKCLWCRSTPTHL</sequence>
<dbReference type="Proteomes" id="UP000499080">
    <property type="component" value="Unassembled WGS sequence"/>
</dbReference>
<accession>A0A4Y2T646</accession>
<dbReference type="EMBL" id="BGPR01025584">
    <property type="protein sequence ID" value="GBN94615.1"/>
    <property type="molecule type" value="Genomic_DNA"/>
</dbReference>
<feature type="region of interest" description="Disordered" evidence="1">
    <location>
        <begin position="1"/>
        <end position="40"/>
    </location>
</feature>
<feature type="compositionally biased region" description="Basic residues" evidence="1">
    <location>
        <begin position="1"/>
        <end position="11"/>
    </location>
</feature>
<gene>
    <name evidence="2" type="ORF">AVEN_28277_1</name>
</gene>